<comment type="caution">
    <text evidence="1">The sequence shown here is derived from an EMBL/GenBank/DDBJ whole genome shotgun (WGS) entry which is preliminary data.</text>
</comment>
<keyword evidence="2" id="KW-1185">Reference proteome</keyword>
<dbReference type="AlphaFoldDB" id="A0A540KPQ8"/>
<organism evidence="1 2">
    <name type="scientific">Malus baccata</name>
    <name type="common">Siberian crab apple</name>
    <name type="synonym">Pyrus baccata</name>
    <dbReference type="NCBI Taxonomy" id="106549"/>
    <lineage>
        <taxon>Eukaryota</taxon>
        <taxon>Viridiplantae</taxon>
        <taxon>Streptophyta</taxon>
        <taxon>Embryophyta</taxon>
        <taxon>Tracheophyta</taxon>
        <taxon>Spermatophyta</taxon>
        <taxon>Magnoliopsida</taxon>
        <taxon>eudicotyledons</taxon>
        <taxon>Gunneridae</taxon>
        <taxon>Pentapetalae</taxon>
        <taxon>rosids</taxon>
        <taxon>fabids</taxon>
        <taxon>Rosales</taxon>
        <taxon>Rosaceae</taxon>
        <taxon>Amygdaloideae</taxon>
        <taxon>Maleae</taxon>
        <taxon>Malus</taxon>
    </lineage>
</organism>
<dbReference type="Proteomes" id="UP000315295">
    <property type="component" value="Unassembled WGS sequence"/>
</dbReference>
<proteinExistence type="predicted"/>
<sequence>MHLWFLICSENPFSSHVVANHKHQRMPPPIIRCFLAKNPVAFQTSEEQPMILAAQNYALDLTLFQNQQGHSYQSTSPLIVPDFDLPIPTLTTQTTINSSKLVTHSMHHP</sequence>
<evidence type="ECO:0000313" key="1">
    <source>
        <dbReference type="EMBL" id="TQD76139.1"/>
    </source>
</evidence>
<reference evidence="1 2" key="1">
    <citation type="journal article" date="2019" name="G3 (Bethesda)">
        <title>Sequencing of a Wild Apple (Malus baccata) Genome Unravels the Differences Between Cultivated and Wild Apple Species Regarding Disease Resistance and Cold Tolerance.</title>
        <authorList>
            <person name="Chen X."/>
        </authorList>
    </citation>
    <scope>NUCLEOTIDE SEQUENCE [LARGE SCALE GENOMIC DNA]</scope>
    <source>
        <strain evidence="2">cv. Shandingzi</strain>
        <tissue evidence="1">Leaves</tissue>
    </source>
</reference>
<dbReference type="EMBL" id="VIEB01001050">
    <property type="protein sequence ID" value="TQD76139.1"/>
    <property type="molecule type" value="Genomic_DNA"/>
</dbReference>
<protein>
    <submittedName>
        <fullName evidence="1">Uncharacterized protein</fullName>
    </submittedName>
</protein>
<evidence type="ECO:0000313" key="2">
    <source>
        <dbReference type="Proteomes" id="UP000315295"/>
    </source>
</evidence>
<accession>A0A540KPQ8</accession>
<gene>
    <name evidence="1" type="ORF">C1H46_038332</name>
</gene>
<name>A0A540KPQ8_MALBA</name>